<comment type="caution">
    <text evidence="1">The sequence shown here is derived from an EMBL/GenBank/DDBJ whole genome shotgun (WGS) entry which is preliminary data.</text>
</comment>
<evidence type="ECO:0008006" key="3">
    <source>
        <dbReference type="Google" id="ProtNLM"/>
    </source>
</evidence>
<sequence>MTSHAARNLAQIELLRRELATRPMVGCGYRPSAWCHHCGGTYDASLTVCPECDHPQAAPVREVTR</sequence>
<dbReference type="Proteomes" id="UP001302059">
    <property type="component" value="Unassembled WGS sequence"/>
</dbReference>
<accession>A0ABT7JC30</accession>
<dbReference type="RefSeq" id="WP_285520638.1">
    <property type="nucleotide sequence ID" value="NZ_JASNGB010000001.1"/>
</dbReference>
<reference evidence="1 2" key="1">
    <citation type="submission" date="2023-05" db="EMBL/GenBank/DDBJ databases">
        <authorList>
            <person name="Gao F."/>
        </authorList>
    </citation>
    <scope>NUCLEOTIDE SEQUENCE [LARGE SCALE GENOMIC DNA]</scope>
    <source>
        <strain evidence="1 2">MIMF12</strain>
    </source>
</reference>
<name>A0ABT7JC30_9DEIO</name>
<evidence type="ECO:0000313" key="2">
    <source>
        <dbReference type="Proteomes" id="UP001302059"/>
    </source>
</evidence>
<dbReference type="EMBL" id="JASNGB010000001">
    <property type="protein sequence ID" value="MDL2342601.1"/>
    <property type="molecule type" value="Genomic_DNA"/>
</dbReference>
<organism evidence="1 2">
    <name type="scientific">Deinococcus rhizophilus</name>
    <dbReference type="NCBI Taxonomy" id="3049544"/>
    <lineage>
        <taxon>Bacteria</taxon>
        <taxon>Thermotogati</taxon>
        <taxon>Deinococcota</taxon>
        <taxon>Deinococci</taxon>
        <taxon>Deinococcales</taxon>
        <taxon>Deinococcaceae</taxon>
        <taxon>Deinococcus</taxon>
    </lineage>
</organism>
<evidence type="ECO:0000313" key="1">
    <source>
        <dbReference type="EMBL" id="MDL2342601.1"/>
    </source>
</evidence>
<keyword evidence="2" id="KW-1185">Reference proteome</keyword>
<gene>
    <name evidence="1" type="ORF">QOL99_00365</name>
</gene>
<proteinExistence type="predicted"/>
<protein>
    <recommendedName>
        <fullName evidence="3">Zinc ribbon domain-containing protein</fullName>
    </recommendedName>
</protein>